<dbReference type="GO" id="GO:0003723">
    <property type="term" value="F:RNA binding"/>
    <property type="evidence" value="ECO:0007669"/>
    <property type="project" value="UniProtKB-KW"/>
</dbReference>
<evidence type="ECO:0000256" key="3">
    <source>
        <dbReference type="ARBA" id="ARBA00023235"/>
    </source>
</evidence>
<keyword evidence="5" id="KW-0694">RNA-binding</keyword>
<dbReference type="Gene3D" id="3.10.290.10">
    <property type="entry name" value="RNA-binding S4 domain"/>
    <property type="match status" value="1"/>
</dbReference>
<reference evidence="8 9" key="1">
    <citation type="submission" date="2019-03" db="EMBL/GenBank/DDBJ databases">
        <title>Genomic Encyclopedia of Type Strains, Phase IV (KMG-IV): sequencing the most valuable type-strain genomes for metagenomic binning, comparative biology and taxonomic classification.</title>
        <authorList>
            <person name="Goeker M."/>
        </authorList>
    </citation>
    <scope>NUCLEOTIDE SEQUENCE [LARGE SCALE GENOMIC DNA]</scope>
    <source>
        <strain evidence="8 9">DSM 24455</strain>
    </source>
</reference>
<comment type="similarity">
    <text evidence="2 6">Belongs to the pseudouridine synthase RluA family.</text>
</comment>
<dbReference type="RefSeq" id="WP_133628911.1">
    <property type="nucleotide sequence ID" value="NZ_SOAZ01000023.1"/>
</dbReference>
<dbReference type="SUPFAM" id="SSF55120">
    <property type="entry name" value="Pseudouridine synthase"/>
    <property type="match status" value="1"/>
</dbReference>
<dbReference type="InterPro" id="IPR002942">
    <property type="entry name" value="S4_RNA-bd"/>
</dbReference>
<dbReference type="InterPro" id="IPR036986">
    <property type="entry name" value="S4_RNA-bd_sf"/>
</dbReference>
<evidence type="ECO:0000259" key="7">
    <source>
        <dbReference type="SMART" id="SM00363"/>
    </source>
</evidence>
<dbReference type="PROSITE" id="PS50889">
    <property type="entry name" value="S4"/>
    <property type="match status" value="1"/>
</dbReference>
<name>A0A4R7K9T2_9CLOT</name>
<comment type="catalytic activity">
    <reaction evidence="1 6">
        <text>a uridine in RNA = a pseudouridine in RNA</text>
        <dbReference type="Rhea" id="RHEA:48348"/>
        <dbReference type="Rhea" id="RHEA-COMP:12068"/>
        <dbReference type="Rhea" id="RHEA-COMP:12069"/>
        <dbReference type="ChEBI" id="CHEBI:65314"/>
        <dbReference type="ChEBI" id="CHEBI:65315"/>
    </reaction>
</comment>
<dbReference type="InterPro" id="IPR050188">
    <property type="entry name" value="RluA_PseudoU_synthase"/>
</dbReference>
<evidence type="ECO:0000256" key="4">
    <source>
        <dbReference type="PIRSR" id="PIRSR606225-1"/>
    </source>
</evidence>
<dbReference type="CDD" id="cd00165">
    <property type="entry name" value="S4"/>
    <property type="match status" value="1"/>
</dbReference>
<dbReference type="PANTHER" id="PTHR21600:SF83">
    <property type="entry name" value="PSEUDOURIDYLATE SYNTHASE RPUSD4, MITOCHONDRIAL"/>
    <property type="match status" value="1"/>
</dbReference>
<dbReference type="Proteomes" id="UP000295325">
    <property type="component" value="Unassembled WGS sequence"/>
</dbReference>
<dbReference type="Pfam" id="PF01479">
    <property type="entry name" value="S4"/>
    <property type="match status" value="1"/>
</dbReference>
<sequence length="320" mass="36493">MKEITITANEAGQRFDKFLKKYLKNMSLGAIYKSIRTKAITVNGKKVNENYFLSEGDVINFYIDIDEARKEKKLDFLGVDYNFDVVYEDENILAVNKTVDVLVHPDEGGGVTLTHQVLSYLYDKGEYNPDEERTFSPSPCNRLDRNTQGIVLFAKNYDALKGVNELIRNGNLGKYYTAIVRGKIKDGTYTAYITKDKKTNKVTIHDKKVKNSKEIVTRVINIDTVGQFSHIDIELITGRSHQIRAHLASMGNPIIGDPKYGDRKVNSFFTNKYGLNNQMLVAYKVVFRNCPKGLSYLEGRTITMSLPGMFKKIKHDLFRI</sequence>
<dbReference type="SUPFAM" id="SSF55174">
    <property type="entry name" value="Alpha-L RNA-binding motif"/>
    <property type="match status" value="1"/>
</dbReference>
<feature type="active site" evidence="4">
    <location>
        <position position="144"/>
    </location>
</feature>
<dbReference type="OrthoDB" id="9807829at2"/>
<comment type="function">
    <text evidence="6">Responsible for synthesis of pseudouridine from uracil.</text>
</comment>
<organism evidence="8 9">
    <name type="scientific">Fonticella tunisiensis</name>
    <dbReference type="NCBI Taxonomy" id="1096341"/>
    <lineage>
        <taxon>Bacteria</taxon>
        <taxon>Bacillati</taxon>
        <taxon>Bacillota</taxon>
        <taxon>Clostridia</taxon>
        <taxon>Eubacteriales</taxon>
        <taxon>Clostridiaceae</taxon>
        <taxon>Fonticella</taxon>
    </lineage>
</organism>
<dbReference type="GO" id="GO:0120159">
    <property type="term" value="F:rRNA pseudouridine synthase activity"/>
    <property type="evidence" value="ECO:0007669"/>
    <property type="project" value="UniProtKB-ARBA"/>
</dbReference>
<evidence type="ECO:0000256" key="2">
    <source>
        <dbReference type="ARBA" id="ARBA00010876"/>
    </source>
</evidence>
<dbReference type="InterPro" id="IPR020103">
    <property type="entry name" value="PsdUridine_synth_cat_dom_sf"/>
</dbReference>
<dbReference type="SMART" id="SM00363">
    <property type="entry name" value="S4"/>
    <property type="match status" value="1"/>
</dbReference>
<dbReference type="InterPro" id="IPR006225">
    <property type="entry name" value="PsdUridine_synth_RluC/D"/>
</dbReference>
<protein>
    <recommendedName>
        <fullName evidence="6">Pseudouridine synthase</fullName>
        <ecNumber evidence="6">5.4.99.-</ecNumber>
    </recommendedName>
</protein>
<gene>
    <name evidence="8" type="ORF">EDD71_12317</name>
</gene>
<evidence type="ECO:0000313" key="9">
    <source>
        <dbReference type="Proteomes" id="UP000295325"/>
    </source>
</evidence>
<dbReference type="InterPro" id="IPR006145">
    <property type="entry name" value="PsdUridine_synth_RsuA/RluA"/>
</dbReference>
<accession>A0A4R7K9T2</accession>
<proteinExistence type="inferred from homology"/>
<keyword evidence="3 6" id="KW-0413">Isomerase</keyword>
<dbReference type="AlphaFoldDB" id="A0A4R7K9T2"/>
<keyword evidence="9" id="KW-1185">Reference proteome</keyword>
<comment type="caution">
    <text evidence="8">The sequence shown here is derived from an EMBL/GenBank/DDBJ whole genome shotgun (WGS) entry which is preliminary data.</text>
</comment>
<dbReference type="Gene3D" id="3.30.2350.10">
    <property type="entry name" value="Pseudouridine synthase"/>
    <property type="match status" value="1"/>
</dbReference>
<dbReference type="EC" id="5.4.99.-" evidence="6"/>
<dbReference type="GO" id="GO:0000455">
    <property type="term" value="P:enzyme-directed rRNA pseudouridine synthesis"/>
    <property type="evidence" value="ECO:0007669"/>
    <property type="project" value="UniProtKB-ARBA"/>
</dbReference>
<evidence type="ECO:0000313" key="8">
    <source>
        <dbReference type="EMBL" id="TDT50922.1"/>
    </source>
</evidence>
<dbReference type="Pfam" id="PF00849">
    <property type="entry name" value="PseudoU_synth_2"/>
    <property type="match status" value="1"/>
</dbReference>
<dbReference type="PANTHER" id="PTHR21600">
    <property type="entry name" value="MITOCHONDRIAL RNA PSEUDOURIDINE SYNTHASE"/>
    <property type="match status" value="1"/>
</dbReference>
<dbReference type="NCBIfam" id="TIGR00005">
    <property type="entry name" value="rluA_subfam"/>
    <property type="match status" value="1"/>
</dbReference>
<evidence type="ECO:0000256" key="5">
    <source>
        <dbReference type="PROSITE-ProRule" id="PRU00182"/>
    </source>
</evidence>
<dbReference type="EMBL" id="SOAZ01000023">
    <property type="protein sequence ID" value="TDT50922.1"/>
    <property type="molecule type" value="Genomic_DNA"/>
</dbReference>
<evidence type="ECO:0000256" key="6">
    <source>
        <dbReference type="RuleBase" id="RU362028"/>
    </source>
</evidence>
<dbReference type="CDD" id="cd02869">
    <property type="entry name" value="PseudoU_synth_RluA_like"/>
    <property type="match status" value="1"/>
</dbReference>
<evidence type="ECO:0000256" key="1">
    <source>
        <dbReference type="ARBA" id="ARBA00000073"/>
    </source>
</evidence>
<feature type="domain" description="RNA-binding S4" evidence="7">
    <location>
        <begin position="13"/>
        <end position="75"/>
    </location>
</feature>